<proteinExistence type="predicted"/>
<gene>
    <name evidence="1" type="ORF">LSJ_2091</name>
</gene>
<organism evidence="1 2">
    <name type="scientific">Ligilactobacillus salivarius</name>
    <dbReference type="NCBI Taxonomy" id="1624"/>
    <lineage>
        <taxon>Bacteria</taxon>
        <taxon>Bacillati</taxon>
        <taxon>Bacillota</taxon>
        <taxon>Bacilli</taxon>
        <taxon>Lactobacillales</taxon>
        <taxon>Lactobacillaceae</taxon>
        <taxon>Ligilactobacillus</taxon>
    </lineage>
</organism>
<dbReference type="EMBL" id="CP007647">
    <property type="protein sequence ID" value="AIR11504.1"/>
    <property type="molecule type" value="Genomic_DNA"/>
</dbReference>
<evidence type="ECO:0000313" key="2">
    <source>
        <dbReference type="Proteomes" id="UP000029488"/>
    </source>
</evidence>
<dbReference type="Proteomes" id="UP000029488">
    <property type="component" value="Plasmid pMP1046A"/>
</dbReference>
<accession>A0A089QEJ4</accession>
<protein>
    <submittedName>
        <fullName evidence="1">Uncharacterized protein</fullName>
    </submittedName>
</protein>
<dbReference type="InterPro" id="IPR018597">
    <property type="entry name" value="Phage_Tuc2009_YjcQ"/>
</dbReference>
<dbReference type="Pfam" id="PF09639">
    <property type="entry name" value="YjcQ"/>
    <property type="match status" value="1"/>
</dbReference>
<evidence type="ECO:0000313" key="1">
    <source>
        <dbReference type="EMBL" id="AIR11504.1"/>
    </source>
</evidence>
<sequence length="39" mass="4811">MSQINHPRSWYIIQYLEENSLIRKAYNTLKETKDWLPVM</sequence>
<geneLocation type="plasmid" evidence="1 2">
    <name>pMP1046A</name>
</geneLocation>
<reference evidence="1 2" key="1">
    <citation type="journal article" date="2014" name="BMC Genomics">
        <title>Unusual genome complexity in Lactobacillus salivarius JCM1046.</title>
        <authorList>
            <person name="Raftis E.J."/>
            <person name="Forde B.M."/>
            <person name="Claesson M.J."/>
            <person name="O'Toole P.W."/>
        </authorList>
    </citation>
    <scope>NUCLEOTIDE SEQUENCE [LARGE SCALE GENOMIC DNA]</scope>
    <source>
        <strain evidence="1 2">JCM1046</strain>
        <plasmid evidence="1 2">pMP1046A</plasmid>
    </source>
</reference>
<dbReference type="AlphaFoldDB" id="A0A089QEJ4"/>
<dbReference type="KEGG" id="lsj:LSJ_2091"/>
<name>A0A089QEJ4_9LACO</name>
<keyword evidence="1" id="KW-0614">Plasmid</keyword>